<evidence type="ECO:0000256" key="1">
    <source>
        <dbReference type="ARBA" id="ARBA00009427"/>
    </source>
</evidence>
<dbReference type="EMBL" id="FNDO01000041">
    <property type="protein sequence ID" value="SDI37448.1"/>
    <property type="molecule type" value="Genomic_DNA"/>
</dbReference>
<evidence type="ECO:0000256" key="2">
    <source>
        <dbReference type="ARBA" id="ARBA00022679"/>
    </source>
</evidence>
<dbReference type="NCBIfam" id="TIGR00017">
    <property type="entry name" value="cmk"/>
    <property type="match status" value="1"/>
</dbReference>
<dbReference type="HAMAP" id="MF_00238">
    <property type="entry name" value="Cytidyl_kinase_type1"/>
    <property type="match status" value="1"/>
</dbReference>
<reference evidence="13 14" key="1">
    <citation type="submission" date="2016-10" db="EMBL/GenBank/DDBJ databases">
        <authorList>
            <person name="de Groot N.N."/>
        </authorList>
    </citation>
    <scope>NUCLEOTIDE SEQUENCE [LARGE SCALE GENOMIC DNA]</scope>
    <source>
        <strain evidence="11 14">NLAE-zl-C500</strain>
        <strain evidence="12 13">NLAE-zl-C57</strain>
    </source>
</reference>
<dbReference type="InterPro" id="IPR011994">
    <property type="entry name" value="Cytidylate_kinase_dom"/>
</dbReference>
<dbReference type="EMBL" id="FMYE01000012">
    <property type="protein sequence ID" value="SDB76756.1"/>
    <property type="molecule type" value="Genomic_DNA"/>
</dbReference>
<evidence type="ECO:0000256" key="7">
    <source>
        <dbReference type="ARBA" id="ARBA00048478"/>
    </source>
</evidence>
<dbReference type="AlphaFoldDB" id="A0A1G8K202"/>
<dbReference type="EC" id="2.7.4.25" evidence="8"/>
<keyword evidence="4 8" id="KW-0418">Kinase</keyword>
<dbReference type="PANTHER" id="PTHR21299">
    <property type="entry name" value="CYTIDYLATE KINASE/PANTOATE-BETA-ALANINE LIGASE"/>
    <property type="match status" value="1"/>
</dbReference>
<gene>
    <name evidence="8" type="primary">cmk</name>
    <name evidence="11" type="ORF">SAMN05192581_101275</name>
    <name evidence="12" type="ORF">SAMN05192582_104124</name>
</gene>
<evidence type="ECO:0000256" key="3">
    <source>
        <dbReference type="ARBA" id="ARBA00022741"/>
    </source>
</evidence>
<dbReference type="InterPro" id="IPR027417">
    <property type="entry name" value="P-loop_NTPase"/>
</dbReference>
<evidence type="ECO:0000313" key="14">
    <source>
        <dbReference type="Proteomes" id="UP000183670"/>
    </source>
</evidence>
<dbReference type="GO" id="GO:0005524">
    <property type="term" value="F:ATP binding"/>
    <property type="evidence" value="ECO:0007669"/>
    <property type="project" value="UniProtKB-UniRule"/>
</dbReference>
<comment type="catalytic activity">
    <reaction evidence="7 8">
        <text>CMP + ATP = CDP + ADP</text>
        <dbReference type="Rhea" id="RHEA:11600"/>
        <dbReference type="ChEBI" id="CHEBI:30616"/>
        <dbReference type="ChEBI" id="CHEBI:58069"/>
        <dbReference type="ChEBI" id="CHEBI:60377"/>
        <dbReference type="ChEBI" id="CHEBI:456216"/>
        <dbReference type="EC" id="2.7.4.25"/>
    </reaction>
</comment>
<comment type="catalytic activity">
    <reaction evidence="6 8">
        <text>dCMP + ATP = dCDP + ADP</text>
        <dbReference type="Rhea" id="RHEA:25094"/>
        <dbReference type="ChEBI" id="CHEBI:30616"/>
        <dbReference type="ChEBI" id="CHEBI:57566"/>
        <dbReference type="ChEBI" id="CHEBI:58593"/>
        <dbReference type="ChEBI" id="CHEBI:456216"/>
        <dbReference type="EC" id="2.7.4.25"/>
    </reaction>
</comment>
<feature type="domain" description="Cytidylate kinase" evidence="10">
    <location>
        <begin position="55"/>
        <end position="264"/>
    </location>
</feature>
<dbReference type="GO" id="GO:0005829">
    <property type="term" value="C:cytosol"/>
    <property type="evidence" value="ECO:0007669"/>
    <property type="project" value="TreeGrafter"/>
</dbReference>
<evidence type="ECO:0000256" key="6">
    <source>
        <dbReference type="ARBA" id="ARBA00047615"/>
    </source>
</evidence>
<keyword evidence="8" id="KW-0963">Cytoplasm</keyword>
<keyword evidence="5 8" id="KW-0067">ATP-binding</keyword>
<keyword evidence="9" id="KW-0472">Membrane</keyword>
<accession>A0A1G8K202</accession>
<dbReference type="SUPFAM" id="SSF52540">
    <property type="entry name" value="P-loop containing nucleoside triphosphate hydrolases"/>
    <property type="match status" value="1"/>
</dbReference>
<evidence type="ECO:0000313" key="13">
    <source>
        <dbReference type="Proteomes" id="UP000181870"/>
    </source>
</evidence>
<evidence type="ECO:0000313" key="11">
    <source>
        <dbReference type="EMBL" id="SDB76756.1"/>
    </source>
</evidence>
<dbReference type="Pfam" id="PF02224">
    <property type="entry name" value="Cytidylate_kin"/>
    <property type="match status" value="1"/>
</dbReference>
<feature type="binding site" evidence="8">
    <location>
        <begin position="59"/>
        <end position="67"/>
    </location>
    <ligand>
        <name>ATP</name>
        <dbReference type="ChEBI" id="CHEBI:30616"/>
    </ligand>
</feature>
<sequence length="277" mass="31630">MYSFPSLPLFIRLFNFFNSFVLVLLLLTAKLWLIFKFTVSLADKSDELNMKKITIAIDGFSSCGKSTMAKDLARKVGYIYIDSGAMYRAVTLYSIENGIFNGDVIDTEKLKKEIKNIRISFQLNKETGRPDTYLNGVNVENKIRSMEVSSKVSPISTLDFVREEMVAQQQAMGKEKGIVMDGRDIGTTVFPDAELKIFVTATPEIRAQRRYDELKAKGQEASFDEILENVKQRDYTDQNREVSPLRKAEDALLLDNTHLSIEEQKEWLFGQFNKVSK</sequence>
<dbReference type="Proteomes" id="UP000181870">
    <property type="component" value="Unassembled WGS sequence"/>
</dbReference>
<dbReference type="GO" id="GO:0006220">
    <property type="term" value="P:pyrimidine nucleotide metabolic process"/>
    <property type="evidence" value="ECO:0007669"/>
    <property type="project" value="UniProtKB-UniRule"/>
</dbReference>
<comment type="subcellular location">
    <subcellularLocation>
        <location evidence="8">Cytoplasm</location>
    </subcellularLocation>
</comment>
<organism evidence="12 13">
    <name type="scientific">Bacteroides ovatus</name>
    <dbReference type="NCBI Taxonomy" id="28116"/>
    <lineage>
        <taxon>Bacteria</taxon>
        <taxon>Pseudomonadati</taxon>
        <taxon>Bacteroidota</taxon>
        <taxon>Bacteroidia</taxon>
        <taxon>Bacteroidales</taxon>
        <taxon>Bacteroidaceae</taxon>
        <taxon>Bacteroides</taxon>
    </lineage>
</organism>
<dbReference type="GO" id="GO:0015949">
    <property type="term" value="P:nucleobase-containing small molecule interconversion"/>
    <property type="evidence" value="ECO:0007669"/>
    <property type="project" value="TreeGrafter"/>
</dbReference>
<comment type="similarity">
    <text evidence="1 8">Belongs to the cytidylate kinase family. Type 1 subfamily.</text>
</comment>
<evidence type="ECO:0000256" key="4">
    <source>
        <dbReference type="ARBA" id="ARBA00022777"/>
    </source>
</evidence>
<evidence type="ECO:0000256" key="9">
    <source>
        <dbReference type="SAM" id="Phobius"/>
    </source>
</evidence>
<dbReference type="Proteomes" id="UP000183670">
    <property type="component" value="Unassembled WGS sequence"/>
</dbReference>
<name>A0A1G8K202_BACOV</name>
<dbReference type="PANTHER" id="PTHR21299:SF2">
    <property type="entry name" value="CYTIDYLATE KINASE"/>
    <property type="match status" value="1"/>
</dbReference>
<dbReference type="Gene3D" id="3.40.50.300">
    <property type="entry name" value="P-loop containing nucleotide triphosphate hydrolases"/>
    <property type="match status" value="1"/>
</dbReference>
<protein>
    <recommendedName>
        <fullName evidence="8">Cytidylate kinase</fullName>
        <shortName evidence="8">CK</shortName>
        <ecNumber evidence="8">2.7.4.25</ecNumber>
    </recommendedName>
    <alternativeName>
        <fullName evidence="8">Cytidine monophosphate kinase</fullName>
        <shortName evidence="8">CMP kinase</shortName>
    </alternativeName>
</protein>
<evidence type="ECO:0000313" key="12">
    <source>
        <dbReference type="EMBL" id="SDI37448.1"/>
    </source>
</evidence>
<evidence type="ECO:0000256" key="8">
    <source>
        <dbReference type="HAMAP-Rule" id="MF_00238"/>
    </source>
</evidence>
<keyword evidence="9" id="KW-0812">Transmembrane</keyword>
<evidence type="ECO:0000259" key="10">
    <source>
        <dbReference type="Pfam" id="PF02224"/>
    </source>
</evidence>
<feature type="transmembrane region" description="Helical" evidence="9">
    <location>
        <begin position="20"/>
        <end position="42"/>
    </location>
</feature>
<evidence type="ECO:0000256" key="5">
    <source>
        <dbReference type="ARBA" id="ARBA00022840"/>
    </source>
</evidence>
<keyword evidence="2 8" id="KW-0808">Transferase</keyword>
<keyword evidence="3 8" id="KW-0547">Nucleotide-binding</keyword>
<keyword evidence="9" id="KW-1133">Transmembrane helix</keyword>
<dbReference type="CDD" id="cd02020">
    <property type="entry name" value="CMPK"/>
    <property type="match status" value="1"/>
</dbReference>
<proteinExistence type="inferred from homology"/>
<dbReference type="GO" id="GO:0036431">
    <property type="term" value="F:dCMP kinase activity"/>
    <property type="evidence" value="ECO:0007669"/>
    <property type="project" value="InterPro"/>
</dbReference>
<dbReference type="InterPro" id="IPR003136">
    <property type="entry name" value="Cytidylate_kin"/>
</dbReference>